<gene>
    <name evidence="2" type="ORF">P9989_05890</name>
</gene>
<name>A0ABY8J091_9BACI</name>
<keyword evidence="3" id="KW-1185">Reference proteome</keyword>
<proteinExistence type="predicted"/>
<dbReference type="Proteomes" id="UP001221597">
    <property type="component" value="Chromosome"/>
</dbReference>
<dbReference type="Pfam" id="PF14139">
    <property type="entry name" value="YpzG"/>
    <property type="match status" value="1"/>
</dbReference>
<evidence type="ECO:0000256" key="1">
    <source>
        <dbReference type="SAM" id="MobiDB-lite"/>
    </source>
</evidence>
<feature type="compositionally biased region" description="Basic residues" evidence="1">
    <location>
        <begin position="1"/>
        <end position="19"/>
    </location>
</feature>
<dbReference type="EMBL" id="CP121671">
    <property type="protein sequence ID" value="WFT75914.1"/>
    <property type="molecule type" value="Genomic_DNA"/>
</dbReference>
<sequence>MSHNKGKKHFPHRGTKHLRDRVNGETAQTQSERITEVQMRKRM</sequence>
<protein>
    <submittedName>
        <fullName evidence="2">YpzG family protein</fullName>
    </submittedName>
</protein>
<evidence type="ECO:0000313" key="2">
    <source>
        <dbReference type="EMBL" id="WFT75914.1"/>
    </source>
</evidence>
<accession>A0ABY8J091</accession>
<dbReference type="RefSeq" id="WP_283077877.1">
    <property type="nucleotide sequence ID" value="NZ_CP121671.1"/>
</dbReference>
<feature type="compositionally biased region" description="Basic and acidic residues" evidence="1">
    <location>
        <begin position="33"/>
        <end position="43"/>
    </location>
</feature>
<dbReference type="InterPro" id="IPR025413">
    <property type="entry name" value="YpzG-like"/>
</dbReference>
<evidence type="ECO:0000313" key="3">
    <source>
        <dbReference type="Proteomes" id="UP001221597"/>
    </source>
</evidence>
<organism evidence="2 3">
    <name type="scientific">Halobacillus naozhouensis</name>
    <dbReference type="NCBI Taxonomy" id="554880"/>
    <lineage>
        <taxon>Bacteria</taxon>
        <taxon>Bacillati</taxon>
        <taxon>Bacillota</taxon>
        <taxon>Bacilli</taxon>
        <taxon>Bacillales</taxon>
        <taxon>Bacillaceae</taxon>
        <taxon>Halobacillus</taxon>
    </lineage>
</organism>
<feature type="region of interest" description="Disordered" evidence="1">
    <location>
        <begin position="1"/>
        <end position="43"/>
    </location>
</feature>
<reference evidence="2 3" key="1">
    <citation type="submission" date="2023-04" db="EMBL/GenBank/DDBJ databases">
        <title>Genome sequence of Halobacillus naozhouensis KACC 21980.</title>
        <authorList>
            <person name="Kim S."/>
            <person name="Heo J."/>
            <person name="Kwon S.-W."/>
        </authorList>
    </citation>
    <scope>NUCLEOTIDE SEQUENCE [LARGE SCALE GENOMIC DNA]</scope>
    <source>
        <strain evidence="2 3">KCTC 13234</strain>
    </source>
</reference>